<evidence type="ECO:0000256" key="1">
    <source>
        <dbReference type="ARBA" id="ARBA00023015"/>
    </source>
</evidence>
<dbReference type="Proteomes" id="UP000276770">
    <property type="component" value="Unassembled WGS sequence"/>
</dbReference>
<reference evidence="5 6" key="1">
    <citation type="submission" date="2018-10" db="EMBL/GenBank/DDBJ databases">
        <title>Falsibacillus sp. genome draft.</title>
        <authorList>
            <person name="Shi S."/>
        </authorList>
    </citation>
    <scope>NUCLEOTIDE SEQUENCE [LARGE SCALE GENOMIC DNA]</scope>
    <source>
        <strain evidence="5 6">GY 10110</strain>
    </source>
</reference>
<dbReference type="InterPro" id="IPR036388">
    <property type="entry name" value="WH-like_DNA-bd_sf"/>
</dbReference>
<sequence length="123" mass="14174">MRNELRSLMGEYLSTNEFIVLKNIDDGTVKASDLSKALNVSASHITTITDSLFEKDLISRQRSSSDRRVVFLILTSLGKELIVKIEKRKSEYFKNRFDVLSEMEVEQFITLFKKMDASKHGHD</sequence>
<organism evidence="5 6">
    <name type="scientific">Falsibacillus albus</name>
    <dbReference type="NCBI Taxonomy" id="2478915"/>
    <lineage>
        <taxon>Bacteria</taxon>
        <taxon>Bacillati</taxon>
        <taxon>Bacillota</taxon>
        <taxon>Bacilli</taxon>
        <taxon>Bacillales</taxon>
        <taxon>Bacillaceae</taxon>
        <taxon>Falsibacillus</taxon>
    </lineage>
</organism>
<dbReference type="GO" id="GO:0003677">
    <property type="term" value="F:DNA binding"/>
    <property type="evidence" value="ECO:0007669"/>
    <property type="project" value="UniProtKB-KW"/>
</dbReference>
<dbReference type="EMBL" id="RCVZ01000007">
    <property type="protein sequence ID" value="RLQ95249.1"/>
    <property type="molecule type" value="Genomic_DNA"/>
</dbReference>
<name>A0A3L7JYR2_9BACI</name>
<evidence type="ECO:0000313" key="5">
    <source>
        <dbReference type="EMBL" id="RLQ95249.1"/>
    </source>
</evidence>
<dbReference type="GO" id="GO:0003700">
    <property type="term" value="F:DNA-binding transcription factor activity"/>
    <property type="evidence" value="ECO:0007669"/>
    <property type="project" value="InterPro"/>
</dbReference>
<evidence type="ECO:0000256" key="2">
    <source>
        <dbReference type="ARBA" id="ARBA00023125"/>
    </source>
</evidence>
<evidence type="ECO:0000259" key="4">
    <source>
        <dbReference type="PROSITE" id="PS50995"/>
    </source>
</evidence>
<dbReference type="InterPro" id="IPR000835">
    <property type="entry name" value="HTH_MarR-typ"/>
</dbReference>
<dbReference type="SUPFAM" id="SSF46785">
    <property type="entry name" value="Winged helix' DNA-binding domain"/>
    <property type="match status" value="1"/>
</dbReference>
<dbReference type="Gene3D" id="1.10.10.10">
    <property type="entry name" value="Winged helix-like DNA-binding domain superfamily/Winged helix DNA-binding domain"/>
    <property type="match status" value="1"/>
</dbReference>
<dbReference type="PANTHER" id="PTHR42756">
    <property type="entry name" value="TRANSCRIPTIONAL REGULATOR, MARR"/>
    <property type="match status" value="1"/>
</dbReference>
<feature type="domain" description="HTH marR-type" evidence="4">
    <location>
        <begin position="1"/>
        <end position="117"/>
    </location>
</feature>
<dbReference type="InterPro" id="IPR036390">
    <property type="entry name" value="WH_DNA-bd_sf"/>
</dbReference>
<proteinExistence type="predicted"/>
<comment type="caution">
    <text evidence="5">The sequence shown here is derived from an EMBL/GenBank/DDBJ whole genome shotgun (WGS) entry which is preliminary data.</text>
</comment>
<dbReference type="Pfam" id="PF01047">
    <property type="entry name" value="MarR"/>
    <property type="match status" value="1"/>
</dbReference>
<dbReference type="PROSITE" id="PS50995">
    <property type="entry name" value="HTH_MARR_2"/>
    <property type="match status" value="1"/>
</dbReference>
<dbReference type="AlphaFoldDB" id="A0A3L7JYR2"/>
<keyword evidence="3" id="KW-0804">Transcription</keyword>
<evidence type="ECO:0000256" key="3">
    <source>
        <dbReference type="ARBA" id="ARBA00023163"/>
    </source>
</evidence>
<dbReference type="PANTHER" id="PTHR42756:SF1">
    <property type="entry name" value="TRANSCRIPTIONAL REPRESSOR OF EMRAB OPERON"/>
    <property type="match status" value="1"/>
</dbReference>
<keyword evidence="1" id="KW-0805">Transcription regulation</keyword>
<dbReference type="PRINTS" id="PR00598">
    <property type="entry name" value="HTHMARR"/>
</dbReference>
<dbReference type="SMART" id="SM00347">
    <property type="entry name" value="HTH_MARR"/>
    <property type="match status" value="1"/>
</dbReference>
<dbReference type="OrthoDB" id="288929at2"/>
<gene>
    <name evidence="5" type="ORF">D9X91_12015</name>
</gene>
<protein>
    <submittedName>
        <fullName evidence="5">MarR family transcriptional regulator</fullName>
    </submittedName>
</protein>
<keyword evidence="2" id="KW-0238">DNA-binding</keyword>
<keyword evidence="6" id="KW-1185">Reference proteome</keyword>
<evidence type="ECO:0000313" key="6">
    <source>
        <dbReference type="Proteomes" id="UP000276770"/>
    </source>
</evidence>
<accession>A0A3L7JYR2</accession>